<gene>
    <name evidence="1" type="ORF">SSOP1_3064</name>
</gene>
<reference evidence="2" key="1">
    <citation type="submission" date="2016-04" db="EMBL/GenBank/DDBJ databases">
        <authorList>
            <person name="Shah S.A."/>
            <person name="Garrett R.A."/>
        </authorList>
    </citation>
    <scope>NUCLEOTIDE SEQUENCE [LARGE SCALE GENOMIC DNA]</scope>
    <source>
        <strain evidence="2">ATCC 35091 / DSM 1616 / JCM 8930 / NBRC 15331 / P1</strain>
    </source>
</reference>
<proteinExistence type="predicted"/>
<evidence type="ECO:0000313" key="1">
    <source>
        <dbReference type="EMBL" id="SAI86618.1"/>
    </source>
</evidence>
<evidence type="ECO:0000313" key="2">
    <source>
        <dbReference type="Proteomes" id="UP000076770"/>
    </source>
</evidence>
<dbReference type="Proteomes" id="UP000076770">
    <property type="component" value="Chromosome i"/>
</dbReference>
<dbReference type="EMBL" id="LT549890">
    <property type="protein sequence ID" value="SAI86618.1"/>
    <property type="molecule type" value="Genomic_DNA"/>
</dbReference>
<accession>A0A157T6P3</accession>
<dbReference type="AlphaFoldDB" id="A0A157T6P3"/>
<protein>
    <submittedName>
        <fullName evidence="1">Uncharacterized protein</fullName>
    </submittedName>
</protein>
<sequence>MMKVVELKKIYSQILSLSEECKKCVDCEACDRVEELIDYVIENIDKMPIEEQTEARRILNSILTLRKEI</sequence>
<dbReference type="PATRIC" id="fig|2287.9.peg.3218"/>
<name>A0A157T6P3_SACSO</name>
<organism evidence="1 2">
    <name type="scientific">Saccharolobus solfataricus</name>
    <name type="common">Sulfolobus solfataricus</name>
    <dbReference type="NCBI Taxonomy" id="2287"/>
    <lineage>
        <taxon>Archaea</taxon>
        <taxon>Thermoproteota</taxon>
        <taxon>Thermoprotei</taxon>
        <taxon>Sulfolobales</taxon>
        <taxon>Sulfolobaceae</taxon>
        <taxon>Saccharolobus</taxon>
    </lineage>
</organism>